<gene>
    <name evidence="2" type="ORF">BRADI_2g10141v3</name>
</gene>
<dbReference type="ExpressionAtlas" id="A0A0Q3ITT9">
    <property type="expression patterns" value="baseline"/>
</dbReference>
<dbReference type="AlphaFoldDB" id="A0A0Q3ITT9"/>
<protein>
    <submittedName>
        <fullName evidence="2 3">Uncharacterized protein</fullName>
    </submittedName>
</protein>
<accession>A0A0Q3ITT9</accession>
<organism evidence="2">
    <name type="scientific">Brachypodium distachyon</name>
    <name type="common">Purple false brome</name>
    <name type="synonym">Trachynia distachya</name>
    <dbReference type="NCBI Taxonomy" id="15368"/>
    <lineage>
        <taxon>Eukaryota</taxon>
        <taxon>Viridiplantae</taxon>
        <taxon>Streptophyta</taxon>
        <taxon>Embryophyta</taxon>
        <taxon>Tracheophyta</taxon>
        <taxon>Spermatophyta</taxon>
        <taxon>Magnoliopsida</taxon>
        <taxon>Liliopsida</taxon>
        <taxon>Poales</taxon>
        <taxon>Poaceae</taxon>
        <taxon>BOP clade</taxon>
        <taxon>Pooideae</taxon>
        <taxon>Stipodae</taxon>
        <taxon>Brachypodieae</taxon>
        <taxon>Brachypodium</taxon>
    </lineage>
</organism>
<feature type="region of interest" description="Disordered" evidence="1">
    <location>
        <begin position="68"/>
        <end position="102"/>
    </location>
</feature>
<evidence type="ECO:0000313" key="4">
    <source>
        <dbReference type="Proteomes" id="UP000008810"/>
    </source>
</evidence>
<evidence type="ECO:0000313" key="2">
    <source>
        <dbReference type="EMBL" id="KQK03844.2"/>
    </source>
</evidence>
<feature type="compositionally biased region" description="Polar residues" evidence="1">
    <location>
        <begin position="74"/>
        <end position="89"/>
    </location>
</feature>
<sequence length="150" mass="15893">MAWFGKLMCRSTRANPSPFWAWTETGAQAEFVLGEGEALDSFSALRRDSSSVTTSPAILLRISSTSGRRLDDLGQSSRCRTSPSLSALSTKERTRSLNAPRFTSANMTRSASLSSSHAPDGAGLLLEVPSFSVPIAGAGGVRIDPWGDGI</sequence>
<dbReference type="EMBL" id="CM000881">
    <property type="protein sequence ID" value="KQK03844.2"/>
    <property type="molecule type" value="Genomic_DNA"/>
</dbReference>
<dbReference type="EnsemblPlants" id="KQK03844">
    <property type="protein sequence ID" value="KQK03844"/>
    <property type="gene ID" value="BRADI_2g10141v3"/>
</dbReference>
<proteinExistence type="predicted"/>
<evidence type="ECO:0000256" key="1">
    <source>
        <dbReference type="SAM" id="MobiDB-lite"/>
    </source>
</evidence>
<reference evidence="2" key="2">
    <citation type="submission" date="2017-06" db="EMBL/GenBank/DDBJ databases">
        <title>WGS assembly of Brachypodium distachyon.</title>
        <authorList>
            <consortium name="The International Brachypodium Initiative"/>
            <person name="Lucas S."/>
            <person name="Harmon-Smith M."/>
            <person name="Lail K."/>
            <person name="Tice H."/>
            <person name="Grimwood J."/>
            <person name="Bruce D."/>
            <person name="Barry K."/>
            <person name="Shu S."/>
            <person name="Lindquist E."/>
            <person name="Wang M."/>
            <person name="Pitluck S."/>
            <person name="Vogel J.P."/>
            <person name="Garvin D.F."/>
            <person name="Mockler T.C."/>
            <person name="Schmutz J."/>
            <person name="Rokhsar D."/>
            <person name="Bevan M.W."/>
        </authorList>
    </citation>
    <scope>NUCLEOTIDE SEQUENCE</scope>
    <source>
        <strain evidence="2">Bd21</strain>
    </source>
</reference>
<reference evidence="3" key="3">
    <citation type="submission" date="2018-08" db="UniProtKB">
        <authorList>
            <consortium name="EnsemblPlants"/>
        </authorList>
    </citation>
    <scope>IDENTIFICATION</scope>
    <source>
        <strain evidence="3">cv. Bd21</strain>
    </source>
</reference>
<evidence type="ECO:0000313" key="3">
    <source>
        <dbReference type="EnsemblPlants" id="KQK03844"/>
    </source>
</evidence>
<dbReference type="Gramene" id="KQK03844">
    <property type="protein sequence ID" value="KQK03844"/>
    <property type="gene ID" value="BRADI_2g10141v3"/>
</dbReference>
<reference evidence="2 3" key="1">
    <citation type="journal article" date="2010" name="Nature">
        <title>Genome sequencing and analysis of the model grass Brachypodium distachyon.</title>
        <authorList>
            <consortium name="International Brachypodium Initiative"/>
        </authorList>
    </citation>
    <scope>NUCLEOTIDE SEQUENCE [LARGE SCALE GENOMIC DNA]</scope>
    <source>
        <strain evidence="2 3">Bd21</strain>
    </source>
</reference>
<dbReference type="InParanoid" id="A0A0Q3ITT9"/>
<dbReference type="Proteomes" id="UP000008810">
    <property type="component" value="Chromosome 2"/>
</dbReference>
<name>A0A0Q3ITT9_BRADI</name>
<keyword evidence="4" id="KW-1185">Reference proteome</keyword>